<dbReference type="InterPro" id="IPR050179">
    <property type="entry name" value="Trans_hexapeptide_repeat"/>
</dbReference>
<organism evidence="2 3">
    <name type="scientific">Segatella copri</name>
    <dbReference type="NCBI Taxonomy" id="165179"/>
    <lineage>
        <taxon>Bacteria</taxon>
        <taxon>Pseudomonadati</taxon>
        <taxon>Bacteroidota</taxon>
        <taxon>Bacteroidia</taxon>
        <taxon>Bacteroidales</taxon>
        <taxon>Prevotellaceae</taxon>
        <taxon>Segatella</taxon>
    </lineage>
</organism>
<evidence type="ECO:0000313" key="3">
    <source>
        <dbReference type="Proteomes" id="UP000283672"/>
    </source>
</evidence>
<dbReference type="AlphaFoldDB" id="A0AA92WL86"/>
<accession>A0AA92WL86</accession>
<dbReference type="Gene3D" id="2.160.10.10">
    <property type="entry name" value="Hexapeptide repeat proteins"/>
    <property type="match status" value="1"/>
</dbReference>
<sequence>MITSRKELKFYLKADEIMNEQVFPQGFIKRLLLPNPIQKFMRCMRKLEYYDYKRKLSPFYIPMFLWYKMRYNKLSIKNGFDIPINSLGYGCRIGHRCGIIISGSTKIGNYCCIYRCSCADGNPKRIGNHVFIGTNVVIAKNVTIADGCFISAMSLVNKDVLSENTVMGGGYLLAS</sequence>
<name>A0AA92WL86_9BACT</name>
<dbReference type="InterPro" id="IPR001451">
    <property type="entry name" value="Hexapep"/>
</dbReference>
<dbReference type="Proteomes" id="UP000283672">
    <property type="component" value="Unassembled WGS sequence"/>
</dbReference>
<dbReference type="RefSeq" id="WP_118417003.1">
    <property type="nucleotide sequence ID" value="NZ_QROP01000053.1"/>
</dbReference>
<protein>
    <submittedName>
        <fullName evidence="2">Serine acetyltransferase</fullName>
    </submittedName>
</protein>
<dbReference type="SUPFAM" id="SSF51161">
    <property type="entry name" value="Trimeric LpxA-like enzymes"/>
    <property type="match status" value="1"/>
</dbReference>
<comment type="caution">
    <text evidence="2">The sequence shown here is derived from an EMBL/GenBank/DDBJ whole genome shotgun (WGS) entry which is preliminary data.</text>
</comment>
<proteinExistence type="inferred from homology"/>
<dbReference type="EMBL" id="QROP01000053">
    <property type="protein sequence ID" value="RHL33934.1"/>
    <property type="molecule type" value="Genomic_DNA"/>
</dbReference>
<dbReference type="PANTHER" id="PTHR43300">
    <property type="entry name" value="ACETYLTRANSFERASE"/>
    <property type="match status" value="1"/>
</dbReference>
<dbReference type="Pfam" id="PF00132">
    <property type="entry name" value="Hexapep"/>
    <property type="match status" value="1"/>
</dbReference>
<gene>
    <name evidence="2" type="ORF">DW026_13640</name>
</gene>
<dbReference type="PANTHER" id="PTHR43300:SF7">
    <property type="entry name" value="UDP-N-ACETYLBACILLOSAMINE N-ACETYLTRANSFERASE"/>
    <property type="match status" value="1"/>
</dbReference>
<comment type="similarity">
    <text evidence="1">Belongs to the transferase hexapeptide repeat family.</text>
</comment>
<reference evidence="2 3" key="1">
    <citation type="submission" date="2018-08" db="EMBL/GenBank/DDBJ databases">
        <title>A genome reference for cultivated species of the human gut microbiota.</title>
        <authorList>
            <person name="Zou Y."/>
            <person name="Xue W."/>
            <person name="Luo G."/>
        </authorList>
    </citation>
    <scope>NUCLEOTIDE SEQUENCE [LARGE SCALE GENOMIC DNA]</scope>
    <source>
        <strain evidence="2 3">AF38-11</strain>
    </source>
</reference>
<evidence type="ECO:0000313" key="2">
    <source>
        <dbReference type="EMBL" id="RHL33934.1"/>
    </source>
</evidence>
<evidence type="ECO:0000256" key="1">
    <source>
        <dbReference type="ARBA" id="ARBA00007274"/>
    </source>
</evidence>
<dbReference type="InterPro" id="IPR011004">
    <property type="entry name" value="Trimer_LpxA-like_sf"/>
</dbReference>